<keyword evidence="12" id="KW-1185">Reference proteome</keyword>
<organism evidence="11 12">
    <name type="scientific">Candidatus Endonucleibacter bathymodioli</name>
    <dbReference type="NCBI Taxonomy" id="539814"/>
    <lineage>
        <taxon>Bacteria</taxon>
        <taxon>Pseudomonadati</taxon>
        <taxon>Pseudomonadota</taxon>
        <taxon>Gammaproteobacteria</taxon>
        <taxon>Oceanospirillales</taxon>
        <taxon>Endozoicomonadaceae</taxon>
        <taxon>Candidatus Endonucleibacter</taxon>
    </lineage>
</organism>
<gene>
    <name evidence="11" type="ORF">QS748_00630</name>
</gene>
<dbReference type="GO" id="GO:0071555">
    <property type="term" value="P:cell wall organization"/>
    <property type="evidence" value="ECO:0007669"/>
    <property type="project" value="UniProtKB-UniRule"/>
</dbReference>
<evidence type="ECO:0000259" key="10">
    <source>
        <dbReference type="PROSITE" id="PS52029"/>
    </source>
</evidence>
<evidence type="ECO:0000313" key="12">
    <source>
        <dbReference type="Proteomes" id="UP001178148"/>
    </source>
</evidence>
<keyword evidence="4 11" id="KW-0808">Transferase</keyword>
<keyword evidence="5" id="KW-0378">Hydrolase</keyword>
<dbReference type="GO" id="GO:0005576">
    <property type="term" value="C:extracellular region"/>
    <property type="evidence" value="ECO:0007669"/>
    <property type="project" value="TreeGrafter"/>
</dbReference>
<keyword evidence="6 9" id="KW-0133">Cell shape</keyword>
<feature type="active site" description="Proton donor/acceptor" evidence="9">
    <location>
        <position position="114"/>
    </location>
</feature>
<keyword evidence="3" id="KW-0328">Glycosyltransferase</keyword>
<comment type="caution">
    <text evidence="11">The sequence shown here is derived from an EMBL/GenBank/DDBJ whole genome shotgun (WGS) entry which is preliminary data.</text>
</comment>
<name>A0AA90NP11_9GAMM</name>
<dbReference type="PANTHER" id="PTHR30582:SF24">
    <property type="entry name" value="L,D-TRANSPEPTIDASE ERFK_SRFK-RELATED"/>
    <property type="match status" value="1"/>
</dbReference>
<dbReference type="EC" id="2.-.-.-" evidence="11"/>
<evidence type="ECO:0000256" key="3">
    <source>
        <dbReference type="ARBA" id="ARBA00022676"/>
    </source>
</evidence>
<dbReference type="GO" id="GO:0018104">
    <property type="term" value="P:peptidoglycan-protein cross-linking"/>
    <property type="evidence" value="ECO:0007669"/>
    <property type="project" value="TreeGrafter"/>
</dbReference>
<keyword evidence="8 9" id="KW-0961">Cell wall biogenesis/degradation</keyword>
<evidence type="ECO:0000256" key="9">
    <source>
        <dbReference type="PROSITE-ProRule" id="PRU01373"/>
    </source>
</evidence>
<dbReference type="SUPFAM" id="SSF141523">
    <property type="entry name" value="L,D-transpeptidase catalytic domain-like"/>
    <property type="match status" value="1"/>
</dbReference>
<dbReference type="Proteomes" id="UP001178148">
    <property type="component" value="Unassembled WGS sequence"/>
</dbReference>
<dbReference type="InterPro" id="IPR038063">
    <property type="entry name" value="Transpep_catalytic_dom"/>
</dbReference>
<dbReference type="GO" id="GO:0016757">
    <property type="term" value="F:glycosyltransferase activity"/>
    <property type="evidence" value="ECO:0007669"/>
    <property type="project" value="UniProtKB-KW"/>
</dbReference>
<feature type="active site" description="Nucleophile" evidence="9">
    <location>
        <position position="130"/>
    </location>
</feature>
<reference evidence="11 12" key="1">
    <citation type="journal article" date="2023" name="bioRxiv">
        <title>An intranuclear bacterial parasite of deep-sea mussels expresses apoptosis inhibitors acquired from its host.</title>
        <authorList>
            <person name="Gonzalez Porras M.A."/>
            <person name="Assie A."/>
            <person name="Tietjen M."/>
            <person name="Violette M."/>
            <person name="Kleiner M."/>
            <person name="Gruber-Vodicka H."/>
            <person name="Dubilier N."/>
            <person name="Leisch N."/>
        </authorList>
    </citation>
    <scope>NUCLEOTIDE SEQUENCE [LARGE SCALE GENOMIC DNA]</scope>
    <source>
        <strain evidence="11">IAP13</strain>
    </source>
</reference>
<sequence length="156" mass="17353">MHICIQVLKLHVTDGDIIEYPVSTGIKGVGQQFGSGQTPLGRHVVRAKIGSNLPENTVFIARRPTGEIYSPELAAECHGRLDWILSRILWLSGMEGGFNRLGSVDTMRRYIYIHGAPDASMMGKPLSHGCIRMHNRDIIDLFQRIPFGTIVDILTD</sequence>
<dbReference type="Pfam" id="PF03734">
    <property type="entry name" value="YkuD"/>
    <property type="match status" value="1"/>
</dbReference>
<accession>A0AA90NP11</accession>
<evidence type="ECO:0000256" key="4">
    <source>
        <dbReference type="ARBA" id="ARBA00022679"/>
    </source>
</evidence>
<dbReference type="PANTHER" id="PTHR30582">
    <property type="entry name" value="L,D-TRANSPEPTIDASE"/>
    <property type="match status" value="1"/>
</dbReference>
<dbReference type="Gene3D" id="2.40.440.10">
    <property type="entry name" value="L,D-transpeptidase catalytic domain-like"/>
    <property type="match status" value="1"/>
</dbReference>
<comment type="pathway">
    <text evidence="1 9">Cell wall biogenesis; peptidoglycan biosynthesis.</text>
</comment>
<dbReference type="InterPro" id="IPR005490">
    <property type="entry name" value="LD_TPept_cat_dom"/>
</dbReference>
<dbReference type="GO" id="GO:0071972">
    <property type="term" value="F:peptidoglycan L,D-transpeptidase activity"/>
    <property type="evidence" value="ECO:0007669"/>
    <property type="project" value="TreeGrafter"/>
</dbReference>
<proteinExistence type="inferred from homology"/>
<comment type="similarity">
    <text evidence="2">Belongs to the YkuD family.</text>
</comment>
<evidence type="ECO:0000256" key="8">
    <source>
        <dbReference type="ARBA" id="ARBA00023316"/>
    </source>
</evidence>
<evidence type="ECO:0000256" key="2">
    <source>
        <dbReference type="ARBA" id="ARBA00005992"/>
    </source>
</evidence>
<evidence type="ECO:0000256" key="6">
    <source>
        <dbReference type="ARBA" id="ARBA00022960"/>
    </source>
</evidence>
<protein>
    <submittedName>
        <fullName evidence="11">L,D-transpeptidase</fullName>
        <ecNumber evidence="11">2.-.-.-</ecNumber>
    </submittedName>
</protein>
<dbReference type="AlphaFoldDB" id="A0AA90NP11"/>
<dbReference type="PROSITE" id="PS52029">
    <property type="entry name" value="LD_TPASE"/>
    <property type="match status" value="1"/>
</dbReference>
<dbReference type="EMBL" id="JASXSV010000001">
    <property type="protein sequence ID" value="MDP0587779.1"/>
    <property type="molecule type" value="Genomic_DNA"/>
</dbReference>
<dbReference type="CDD" id="cd16913">
    <property type="entry name" value="YkuD_like"/>
    <property type="match status" value="1"/>
</dbReference>
<evidence type="ECO:0000256" key="1">
    <source>
        <dbReference type="ARBA" id="ARBA00004752"/>
    </source>
</evidence>
<feature type="domain" description="L,D-TPase catalytic" evidence="10">
    <location>
        <begin position="1"/>
        <end position="154"/>
    </location>
</feature>
<evidence type="ECO:0000256" key="5">
    <source>
        <dbReference type="ARBA" id="ARBA00022801"/>
    </source>
</evidence>
<dbReference type="GO" id="GO:0008360">
    <property type="term" value="P:regulation of cell shape"/>
    <property type="evidence" value="ECO:0007669"/>
    <property type="project" value="UniProtKB-UniRule"/>
</dbReference>
<evidence type="ECO:0000313" key="11">
    <source>
        <dbReference type="EMBL" id="MDP0587779.1"/>
    </source>
</evidence>
<dbReference type="InterPro" id="IPR050979">
    <property type="entry name" value="LD-transpeptidase"/>
</dbReference>
<evidence type="ECO:0000256" key="7">
    <source>
        <dbReference type="ARBA" id="ARBA00022984"/>
    </source>
</evidence>
<keyword evidence="7 9" id="KW-0573">Peptidoglycan synthesis</keyword>